<keyword evidence="8" id="KW-1185">Reference proteome</keyword>
<comment type="similarity">
    <text evidence="2">Belongs to the CDC50/LEM3 family.</text>
</comment>
<dbReference type="SUPFAM" id="SSF55418">
    <property type="entry name" value="eIF4e-like"/>
    <property type="match status" value="1"/>
</dbReference>
<evidence type="ECO:0000256" key="3">
    <source>
        <dbReference type="ARBA" id="ARBA00022692"/>
    </source>
</evidence>
<dbReference type="Pfam" id="PF01652">
    <property type="entry name" value="IF4E"/>
    <property type="match status" value="1"/>
</dbReference>
<sequence length="433" mass="48795">MWEDPECAKGGRWIVAVDRFMRRDARSEGQEEALDESWLNVVLSLIGGAAYHDEIRGEDLPVCGGEIIEEHQRSVRSTKKKKEEEEECILYAFWFNNIFWHDFLMWVIAAFVGFGAVFLAMGTGLSVANASSGEYTKEYTRLSANGVAVVEIEIGQDMPAASTYLYYEIGDFYQNHRRFVTSRSDEQLADPSSVKFGEKAPSECEPATVGSNGKVLYPCGLVARSIFNDSFVVDIKKRSSSNEWRRAEVNESAEVITWKADLAHKFKNLVPSEQVAGGKIRNDEAFDMWLTSIFPPEVPFGVEGRDPEFLCSDGYQRKPNPSGWGVENAHFVNWMRPAAKSTFRKVYGKFVEELQEGDVIRVTIFDNFPVYSFGGKKSTVVASATWFGGSNKYLSLAYLLGGGICLVFAAIFGISNMLLKRKFYDTDYRDWED</sequence>
<keyword evidence="3 6" id="KW-0812">Transmembrane</keyword>
<dbReference type="Pfam" id="PF03381">
    <property type="entry name" value="CDC50"/>
    <property type="match status" value="1"/>
</dbReference>
<dbReference type="InterPro" id="IPR023398">
    <property type="entry name" value="TIF_eIF4e-like"/>
</dbReference>
<dbReference type="EMBL" id="JAAPAO010000151">
    <property type="protein sequence ID" value="KAF4670504.1"/>
    <property type="molecule type" value="Genomic_DNA"/>
</dbReference>
<dbReference type="InterPro" id="IPR001040">
    <property type="entry name" value="TIF_eIF_4E"/>
</dbReference>
<organism evidence="7 8">
    <name type="scientific">Perkinsus chesapeaki</name>
    <name type="common">Clam parasite</name>
    <name type="synonym">Perkinsus andrewsi</name>
    <dbReference type="NCBI Taxonomy" id="330153"/>
    <lineage>
        <taxon>Eukaryota</taxon>
        <taxon>Sar</taxon>
        <taxon>Alveolata</taxon>
        <taxon>Perkinsozoa</taxon>
        <taxon>Perkinsea</taxon>
        <taxon>Perkinsida</taxon>
        <taxon>Perkinsidae</taxon>
        <taxon>Perkinsus</taxon>
    </lineage>
</organism>
<comment type="caution">
    <text evidence="7">The sequence shown here is derived from an EMBL/GenBank/DDBJ whole genome shotgun (WGS) entry which is preliminary data.</text>
</comment>
<evidence type="ECO:0000256" key="6">
    <source>
        <dbReference type="SAM" id="Phobius"/>
    </source>
</evidence>
<reference evidence="7 8" key="1">
    <citation type="submission" date="2020-04" db="EMBL/GenBank/DDBJ databases">
        <title>Perkinsus chesapeaki whole genome sequence.</title>
        <authorList>
            <person name="Bogema D.R."/>
        </authorList>
    </citation>
    <scope>NUCLEOTIDE SEQUENCE [LARGE SCALE GENOMIC DNA]</scope>
    <source>
        <strain evidence="7">ATCC PRA-425</strain>
    </source>
</reference>
<feature type="transmembrane region" description="Helical" evidence="6">
    <location>
        <begin position="103"/>
        <end position="128"/>
    </location>
</feature>
<evidence type="ECO:0000313" key="8">
    <source>
        <dbReference type="Proteomes" id="UP000591131"/>
    </source>
</evidence>
<dbReference type="PANTHER" id="PTHR10926">
    <property type="entry name" value="CELL CYCLE CONTROL PROTEIN 50"/>
    <property type="match status" value="1"/>
</dbReference>
<proteinExistence type="inferred from homology"/>
<dbReference type="GO" id="GO:0005886">
    <property type="term" value="C:plasma membrane"/>
    <property type="evidence" value="ECO:0007669"/>
    <property type="project" value="TreeGrafter"/>
</dbReference>
<dbReference type="Proteomes" id="UP000591131">
    <property type="component" value="Unassembled WGS sequence"/>
</dbReference>
<dbReference type="GO" id="GO:0003723">
    <property type="term" value="F:RNA binding"/>
    <property type="evidence" value="ECO:0007669"/>
    <property type="project" value="InterPro"/>
</dbReference>
<dbReference type="GO" id="GO:0005794">
    <property type="term" value="C:Golgi apparatus"/>
    <property type="evidence" value="ECO:0007669"/>
    <property type="project" value="TreeGrafter"/>
</dbReference>
<name>A0A7J6MGA8_PERCH</name>
<evidence type="ECO:0000313" key="7">
    <source>
        <dbReference type="EMBL" id="KAF4670504.1"/>
    </source>
</evidence>
<dbReference type="GO" id="GO:0003743">
    <property type="term" value="F:translation initiation factor activity"/>
    <property type="evidence" value="ECO:0007669"/>
    <property type="project" value="InterPro"/>
</dbReference>
<gene>
    <name evidence="7" type="ORF">FOL47_002023</name>
</gene>
<comment type="subcellular location">
    <subcellularLocation>
        <location evidence="1">Membrane</location>
        <topology evidence="1">Multi-pass membrane protein</topology>
    </subcellularLocation>
</comment>
<accession>A0A7J6MGA8</accession>
<evidence type="ECO:0000256" key="1">
    <source>
        <dbReference type="ARBA" id="ARBA00004141"/>
    </source>
</evidence>
<evidence type="ECO:0000256" key="5">
    <source>
        <dbReference type="ARBA" id="ARBA00023136"/>
    </source>
</evidence>
<evidence type="ECO:0000256" key="4">
    <source>
        <dbReference type="ARBA" id="ARBA00022989"/>
    </source>
</evidence>
<dbReference type="OrthoDB" id="340608at2759"/>
<evidence type="ECO:0000256" key="2">
    <source>
        <dbReference type="ARBA" id="ARBA00009457"/>
    </source>
</evidence>
<keyword evidence="4 6" id="KW-1133">Transmembrane helix</keyword>
<dbReference type="GO" id="GO:0005783">
    <property type="term" value="C:endoplasmic reticulum"/>
    <property type="evidence" value="ECO:0007669"/>
    <property type="project" value="TreeGrafter"/>
</dbReference>
<dbReference type="InterPro" id="IPR005045">
    <property type="entry name" value="CDC50/LEM3_fam"/>
</dbReference>
<protein>
    <submittedName>
        <fullName evidence="7">Uncharacterized protein</fullName>
    </submittedName>
</protein>
<dbReference type="Gene3D" id="3.30.760.10">
    <property type="entry name" value="RNA Cap, Translation Initiation Factor Eif4e"/>
    <property type="match status" value="1"/>
</dbReference>
<feature type="transmembrane region" description="Helical" evidence="6">
    <location>
        <begin position="396"/>
        <end position="419"/>
    </location>
</feature>
<dbReference type="AlphaFoldDB" id="A0A7J6MGA8"/>
<keyword evidence="5 6" id="KW-0472">Membrane</keyword>
<dbReference type="PANTHER" id="PTHR10926:SF0">
    <property type="entry name" value="CDC50, ISOFORM A"/>
    <property type="match status" value="1"/>
</dbReference>